<evidence type="ECO:0000313" key="13">
    <source>
        <dbReference type="Proteomes" id="UP000051515"/>
    </source>
</evidence>
<dbReference type="PIRSF" id="PIRSF000774">
    <property type="entry name" value="RpoN"/>
    <property type="match status" value="1"/>
</dbReference>
<evidence type="ECO:0000256" key="8">
    <source>
        <dbReference type="ARBA" id="ARBA00023163"/>
    </source>
</evidence>
<evidence type="ECO:0000256" key="3">
    <source>
        <dbReference type="ARBA" id="ARBA00022679"/>
    </source>
</evidence>
<evidence type="ECO:0000256" key="2">
    <source>
        <dbReference type="ARBA" id="ARBA00022478"/>
    </source>
</evidence>
<dbReference type="InterPro" id="IPR000394">
    <property type="entry name" value="RNA_pol_sigma_54"/>
</dbReference>
<dbReference type="GO" id="GO:0003677">
    <property type="term" value="F:DNA binding"/>
    <property type="evidence" value="ECO:0007669"/>
    <property type="project" value="UniProtKB-KW"/>
</dbReference>
<dbReference type="PATRIC" id="fig|1423788.3.peg.2719"/>
<dbReference type="PANTHER" id="PTHR32248">
    <property type="entry name" value="RNA POLYMERASE SIGMA-54 FACTOR"/>
    <property type="match status" value="1"/>
</dbReference>
<dbReference type="GO" id="GO:0001216">
    <property type="term" value="F:DNA-binding transcription activator activity"/>
    <property type="evidence" value="ECO:0007669"/>
    <property type="project" value="InterPro"/>
</dbReference>
<keyword evidence="2" id="KW-0240">DNA-directed RNA polymerase</keyword>
<feature type="coiled-coil region" evidence="9">
    <location>
        <begin position="183"/>
        <end position="210"/>
    </location>
</feature>
<dbReference type="GO" id="GO:0016779">
    <property type="term" value="F:nucleotidyltransferase activity"/>
    <property type="evidence" value="ECO:0007669"/>
    <property type="project" value="UniProtKB-KW"/>
</dbReference>
<keyword evidence="13" id="KW-1185">Reference proteome</keyword>
<dbReference type="PROSITE" id="PS00717">
    <property type="entry name" value="SIGMA54_1"/>
    <property type="match status" value="1"/>
</dbReference>
<evidence type="ECO:0000256" key="9">
    <source>
        <dbReference type="SAM" id="Coils"/>
    </source>
</evidence>
<dbReference type="Pfam" id="PF04552">
    <property type="entry name" value="Sigma54_DBD"/>
    <property type="match status" value="1"/>
</dbReference>
<feature type="domain" description="RNA polymerase sigma factor 54 DNA-binding" evidence="10">
    <location>
        <begin position="271"/>
        <end position="429"/>
    </location>
</feature>
<dbReference type="GO" id="GO:0016987">
    <property type="term" value="F:sigma factor activity"/>
    <property type="evidence" value="ECO:0007669"/>
    <property type="project" value="UniProtKB-KW"/>
</dbReference>
<dbReference type="InterPro" id="IPR007634">
    <property type="entry name" value="RNA_pol_sigma_54_DNA-bd"/>
</dbReference>
<gene>
    <name evidence="12" type="ORF">FC78_GL002648</name>
</gene>
<dbReference type="Proteomes" id="UP000051515">
    <property type="component" value="Unassembled WGS sequence"/>
</dbReference>
<dbReference type="PROSITE" id="PS50044">
    <property type="entry name" value="SIGMA54_3"/>
    <property type="match status" value="1"/>
</dbReference>
<dbReference type="GO" id="GO:0006352">
    <property type="term" value="P:DNA-templated transcription initiation"/>
    <property type="evidence" value="ECO:0007669"/>
    <property type="project" value="InterPro"/>
</dbReference>
<evidence type="ECO:0000256" key="6">
    <source>
        <dbReference type="ARBA" id="ARBA00023082"/>
    </source>
</evidence>
<dbReference type="Pfam" id="PF00309">
    <property type="entry name" value="Sigma54_AID"/>
    <property type="match status" value="1"/>
</dbReference>
<proteinExistence type="inferred from homology"/>
<evidence type="ECO:0000259" key="10">
    <source>
        <dbReference type="Pfam" id="PF04552"/>
    </source>
</evidence>
<organism evidence="12 13">
    <name type="scientific">Companilactobacillus bobalius DSM 19674</name>
    <dbReference type="NCBI Taxonomy" id="1423788"/>
    <lineage>
        <taxon>Bacteria</taxon>
        <taxon>Bacillati</taxon>
        <taxon>Bacillota</taxon>
        <taxon>Bacilli</taxon>
        <taxon>Lactobacillales</taxon>
        <taxon>Lactobacillaceae</taxon>
        <taxon>Companilactobacillus</taxon>
        <taxon>Companilactobacillus bobalius</taxon>
    </lineage>
</organism>
<dbReference type="Gene3D" id="1.10.10.1330">
    <property type="entry name" value="RNA polymerase sigma-54 factor, core-binding domain"/>
    <property type="match status" value="1"/>
</dbReference>
<dbReference type="EMBL" id="AZDY01000038">
    <property type="protein sequence ID" value="KRK82637.1"/>
    <property type="molecule type" value="Genomic_DNA"/>
</dbReference>
<keyword evidence="5" id="KW-0805">Transcription regulation</keyword>
<dbReference type="STRING" id="1423788.FC78_GL002648"/>
<dbReference type="PRINTS" id="PR00045">
    <property type="entry name" value="SIGMA54FCT"/>
</dbReference>
<sequence>MKLMELKQNLNQKQVQGLSLTQGMRQSILVLQSDAIDLAEYLNEQSLENPLFDVHVDLDMPFVENSDRASYQIKDDQQSLFEYLLDQVQLTMRKTPLRDLVVYLIEQLDPNGYLTMSDKEIFAELKDITPIMLLDAKTLLHQLDPPGIGARNLQECLYLQAEADNADPVVMSMLSDNFEMLAKHEWKQLKRKLKLSNEELQKNVDFIQSLTANPGQRYTSQNEQYVVPELRIKKNKDKLTLSVTKYGQPQIVFAEETYDRLAQSTDEDVKKYIYEKYNQYKSLSYNLQRRIETISIIGKCIVKAQYKFFMQETNALEPLLIRDVAQKLQLSESTVSRTINGKYIQTDFGIFELKNFFSRRSKVNVGEDDKSVDQVKAKIKDILDNEDKKKPLSDQKISNLLIEDNLKIARRTVAKYREELGYPATGRRRK</sequence>
<evidence type="ECO:0000256" key="7">
    <source>
        <dbReference type="ARBA" id="ARBA00023125"/>
    </source>
</evidence>
<dbReference type="AlphaFoldDB" id="A0A0R1KGP9"/>
<dbReference type="NCBIfam" id="TIGR02395">
    <property type="entry name" value="rpoN_sigma"/>
    <property type="match status" value="1"/>
</dbReference>
<keyword evidence="3" id="KW-0808">Transferase</keyword>
<dbReference type="PROSITE" id="PS00718">
    <property type="entry name" value="SIGMA54_2"/>
    <property type="match status" value="1"/>
</dbReference>
<keyword evidence="4" id="KW-0548">Nucleotidyltransferase</keyword>
<protein>
    <submittedName>
        <fullName evidence="12">Sigma 54 transcription factor</fullName>
    </submittedName>
</protein>
<evidence type="ECO:0000256" key="1">
    <source>
        <dbReference type="ARBA" id="ARBA00008798"/>
    </source>
</evidence>
<comment type="caution">
    <text evidence="12">The sequence shown here is derived from an EMBL/GenBank/DDBJ whole genome shotgun (WGS) entry which is preliminary data.</text>
</comment>
<name>A0A0R1KGP9_9LACO</name>
<feature type="domain" description="RNA polymerase sigma factor 54 core-binding" evidence="11">
    <location>
        <begin position="73"/>
        <end position="253"/>
    </location>
</feature>
<keyword evidence="9" id="KW-0175">Coiled coil</keyword>
<dbReference type="Gene3D" id="1.10.10.60">
    <property type="entry name" value="Homeodomain-like"/>
    <property type="match status" value="1"/>
</dbReference>
<evidence type="ECO:0000259" key="11">
    <source>
        <dbReference type="Pfam" id="PF04963"/>
    </source>
</evidence>
<dbReference type="InterPro" id="IPR038709">
    <property type="entry name" value="RpoN_core-bd_sf"/>
</dbReference>
<dbReference type="PANTHER" id="PTHR32248:SF4">
    <property type="entry name" value="RNA POLYMERASE SIGMA-54 FACTOR"/>
    <property type="match status" value="1"/>
</dbReference>
<keyword evidence="6" id="KW-0731">Sigma factor</keyword>
<dbReference type="Pfam" id="PF04963">
    <property type="entry name" value="Sigma54_CBD"/>
    <property type="match status" value="1"/>
</dbReference>
<accession>A0A0R1KGP9</accession>
<evidence type="ECO:0000313" key="12">
    <source>
        <dbReference type="EMBL" id="KRK82637.1"/>
    </source>
</evidence>
<reference evidence="12 13" key="1">
    <citation type="journal article" date="2015" name="Genome Announc.">
        <title>Expanding the biotechnology potential of lactobacilli through comparative genomics of 213 strains and associated genera.</title>
        <authorList>
            <person name="Sun Z."/>
            <person name="Harris H.M."/>
            <person name="McCann A."/>
            <person name="Guo C."/>
            <person name="Argimon S."/>
            <person name="Zhang W."/>
            <person name="Yang X."/>
            <person name="Jeffery I.B."/>
            <person name="Cooney J.C."/>
            <person name="Kagawa T.F."/>
            <person name="Liu W."/>
            <person name="Song Y."/>
            <person name="Salvetti E."/>
            <person name="Wrobel A."/>
            <person name="Rasinkangas P."/>
            <person name="Parkhill J."/>
            <person name="Rea M.C."/>
            <person name="O'Sullivan O."/>
            <person name="Ritari J."/>
            <person name="Douillard F.P."/>
            <person name="Paul Ross R."/>
            <person name="Yang R."/>
            <person name="Briner A.E."/>
            <person name="Felis G.E."/>
            <person name="de Vos W.M."/>
            <person name="Barrangou R."/>
            <person name="Klaenhammer T.R."/>
            <person name="Caufield P.W."/>
            <person name="Cui Y."/>
            <person name="Zhang H."/>
            <person name="O'Toole P.W."/>
        </authorList>
    </citation>
    <scope>NUCLEOTIDE SEQUENCE [LARGE SCALE GENOMIC DNA]</scope>
    <source>
        <strain evidence="12 13">DSM 19674</strain>
    </source>
</reference>
<evidence type="ECO:0000256" key="5">
    <source>
        <dbReference type="ARBA" id="ARBA00023015"/>
    </source>
</evidence>
<dbReference type="InterPro" id="IPR007046">
    <property type="entry name" value="RNA_pol_sigma_54_core-bd"/>
</dbReference>
<keyword evidence="7" id="KW-0238">DNA-binding</keyword>
<dbReference type="GO" id="GO:0000428">
    <property type="term" value="C:DNA-directed RNA polymerase complex"/>
    <property type="evidence" value="ECO:0007669"/>
    <property type="project" value="UniProtKB-KW"/>
</dbReference>
<evidence type="ECO:0000256" key="4">
    <source>
        <dbReference type="ARBA" id="ARBA00022695"/>
    </source>
</evidence>
<comment type="similarity">
    <text evidence="1">Belongs to the sigma-54 factor family.</text>
</comment>
<keyword evidence="8" id="KW-0804">Transcription</keyword>